<keyword evidence="4" id="KW-1185">Reference proteome</keyword>
<dbReference type="Pfam" id="PF06355">
    <property type="entry name" value="Aegerolysin"/>
    <property type="match status" value="1"/>
</dbReference>
<dbReference type="EMBL" id="GL377598">
    <property type="protein sequence ID" value="EFJ21819.1"/>
    <property type="molecule type" value="Genomic_DNA"/>
</dbReference>
<evidence type="ECO:0000256" key="2">
    <source>
        <dbReference type="SAM" id="SignalP"/>
    </source>
</evidence>
<dbReference type="InterPro" id="IPR009413">
    <property type="entry name" value="Aegerolysin-typ"/>
</dbReference>
<gene>
    <name evidence="3" type="ORF">SELMODRAFT_417089</name>
</gene>
<proteinExistence type="inferred from homology"/>
<dbReference type="OMA" id="CFCSSEP"/>
<dbReference type="Gene3D" id="2.60.270.50">
    <property type="match status" value="1"/>
</dbReference>
<evidence type="ECO:0000256" key="1">
    <source>
        <dbReference type="ARBA" id="ARBA00010795"/>
    </source>
</evidence>
<dbReference type="HOGENOM" id="CLU_115909_3_0_1"/>
<dbReference type="AlphaFoldDB" id="D8S1B7"/>
<dbReference type="KEGG" id="smo:SELMODRAFT_417089"/>
<dbReference type="Proteomes" id="UP000001514">
    <property type="component" value="Unassembled WGS sequence"/>
</dbReference>
<evidence type="ECO:0000313" key="4">
    <source>
        <dbReference type="Proteomes" id="UP000001514"/>
    </source>
</evidence>
<protein>
    <submittedName>
        <fullName evidence="3">Uncharacterized protein</fullName>
    </submittedName>
</protein>
<dbReference type="GO" id="GO:0019836">
    <property type="term" value="P:symbiont-mediated hemolysis of host erythrocyte"/>
    <property type="evidence" value="ECO:0007669"/>
    <property type="project" value="InterPro"/>
</dbReference>
<organism evidence="4">
    <name type="scientific">Selaginella moellendorffii</name>
    <name type="common">Spikemoss</name>
    <dbReference type="NCBI Taxonomy" id="88036"/>
    <lineage>
        <taxon>Eukaryota</taxon>
        <taxon>Viridiplantae</taxon>
        <taxon>Streptophyta</taxon>
        <taxon>Embryophyta</taxon>
        <taxon>Tracheophyta</taxon>
        <taxon>Lycopodiopsida</taxon>
        <taxon>Selaginellales</taxon>
        <taxon>Selaginellaceae</taxon>
        <taxon>Selaginella</taxon>
    </lineage>
</organism>
<feature type="chain" id="PRO_5003122334" evidence="2">
    <location>
        <begin position="22"/>
        <end position="173"/>
    </location>
</feature>
<accession>D8S1B7</accession>
<sequence length="173" mass="17954">MSSSSFLLALLCISIGSLASAASAGEEDSVSIFQVTDGKLGGYPQWVSFKITNLGRDTLEVKNSFLSYGKWYKYPNKNNDGSAPGGITIAAGATSPNPAFAACGRQGSPSGTTGGFDIYTKGFKVATIHFDCPYTGSNKLSVSDECKNCVVQLPSFSTSGALGDLVLKVVALV</sequence>
<dbReference type="eggNOG" id="ENOG502SSEK">
    <property type="taxonomic scope" value="Eukaryota"/>
</dbReference>
<comment type="similarity">
    <text evidence="1">Belongs to the aegerolysin family.</text>
</comment>
<name>D8S1B7_SELML</name>
<dbReference type="InParanoid" id="D8S1B7"/>
<dbReference type="Gramene" id="EFJ21819">
    <property type="protein sequence ID" value="EFJ21819"/>
    <property type="gene ID" value="SELMODRAFT_417089"/>
</dbReference>
<keyword evidence="2" id="KW-0732">Signal</keyword>
<evidence type="ECO:0000313" key="3">
    <source>
        <dbReference type="EMBL" id="EFJ21819.1"/>
    </source>
</evidence>
<reference evidence="3 4" key="1">
    <citation type="journal article" date="2011" name="Science">
        <title>The Selaginella genome identifies genetic changes associated with the evolution of vascular plants.</title>
        <authorList>
            <person name="Banks J.A."/>
            <person name="Nishiyama T."/>
            <person name="Hasebe M."/>
            <person name="Bowman J.L."/>
            <person name="Gribskov M."/>
            <person name="dePamphilis C."/>
            <person name="Albert V.A."/>
            <person name="Aono N."/>
            <person name="Aoyama T."/>
            <person name="Ambrose B.A."/>
            <person name="Ashton N.W."/>
            <person name="Axtell M.J."/>
            <person name="Barker E."/>
            <person name="Barker M.S."/>
            <person name="Bennetzen J.L."/>
            <person name="Bonawitz N.D."/>
            <person name="Chapple C."/>
            <person name="Cheng C."/>
            <person name="Correa L.G."/>
            <person name="Dacre M."/>
            <person name="DeBarry J."/>
            <person name="Dreyer I."/>
            <person name="Elias M."/>
            <person name="Engstrom E.M."/>
            <person name="Estelle M."/>
            <person name="Feng L."/>
            <person name="Finet C."/>
            <person name="Floyd S.K."/>
            <person name="Frommer W.B."/>
            <person name="Fujita T."/>
            <person name="Gramzow L."/>
            <person name="Gutensohn M."/>
            <person name="Harholt J."/>
            <person name="Hattori M."/>
            <person name="Heyl A."/>
            <person name="Hirai T."/>
            <person name="Hiwatashi Y."/>
            <person name="Ishikawa M."/>
            <person name="Iwata M."/>
            <person name="Karol K.G."/>
            <person name="Koehler B."/>
            <person name="Kolukisaoglu U."/>
            <person name="Kubo M."/>
            <person name="Kurata T."/>
            <person name="Lalonde S."/>
            <person name="Li K."/>
            <person name="Li Y."/>
            <person name="Litt A."/>
            <person name="Lyons E."/>
            <person name="Manning G."/>
            <person name="Maruyama T."/>
            <person name="Michael T.P."/>
            <person name="Mikami K."/>
            <person name="Miyazaki S."/>
            <person name="Morinaga S."/>
            <person name="Murata T."/>
            <person name="Mueller-Roeber B."/>
            <person name="Nelson D.R."/>
            <person name="Obara M."/>
            <person name="Oguri Y."/>
            <person name="Olmstead R.G."/>
            <person name="Onodera N."/>
            <person name="Petersen B.L."/>
            <person name="Pils B."/>
            <person name="Prigge M."/>
            <person name="Rensing S.A."/>
            <person name="Riano-Pachon D.M."/>
            <person name="Roberts A.W."/>
            <person name="Sato Y."/>
            <person name="Scheller H.V."/>
            <person name="Schulz B."/>
            <person name="Schulz C."/>
            <person name="Shakirov E.V."/>
            <person name="Shibagaki N."/>
            <person name="Shinohara N."/>
            <person name="Shippen D.E."/>
            <person name="Soerensen I."/>
            <person name="Sotooka R."/>
            <person name="Sugimoto N."/>
            <person name="Sugita M."/>
            <person name="Sumikawa N."/>
            <person name="Tanurdzic M."/>
            <person name="Theissen G."/>
            <person name="Ulvskov P."/>
            <person name="Wakazuki S."/>
            <person name="Weng J.K."/>
            <person name="Willats W.W."/>
            <person name="Wipf D."/>
            <person name="Wolf P.G."/>
            <person name="Yang L."/>
            <person name="Zimmer A.D."/>
            <person name="Zhu Q."/>
            <person name="Mitros T."/>
            <person name="Hellsten U."/>
            <person name="Loque D."/>
            <person name="Otillar R."/>
            <person name="Salamov A."/>
            <person name="Schmutz J."/>
            <person name="Shapiro H."/>
            <person name="Lindquist E."/>
            <person name="Lucas S."/>
            <person name="Rokhsar D."/>
            <person name="Grigoriev I.V."/>
        </authorList>
    </citation>
    <scope>NUCLEOTIDE SEQUENCE [LARGE SCALE GENOMIC DNA]</scope>
</reference>
<feature type="signal peptide" evidence="2">
    <location>
        <begin position="1"/>
        <end position="21"/>
    </location>
</feature>